<feature type="domain" description="TF-B3" evidence="7">
    <location>
        <begin position="633"/>
        <end position="728"/>
    </location>
</feature>
<feature type="compositionally biased region" description="Basic and acidic residues" evidence="6">
    <location>
        <begin position="440"/>
        <end position="450"/>
    </location>
</feature>
<dbReference type="PANTHER" id="PTHR31674:SF93">
    <property type="entry name" value="B3 DOMAIN-CONTAINING PROTEIN REM13"/>
    <property type="match status" value="1"/>
</dbReference>
<keyword evidence="5" id="KW-0539">Nucleus</keyword>
<feature type="domain" description="TF-B3" evidence="7">
    <location>
        <begin position="8"/>
        <end position="99"/>
    </location>
</feature>
<dbReference type="CDD" id="cd10017">
    <property type="entry name" value="B3_DNA"/>
    <property type="match status" value="6"/>
</dbReference>
<feature type="domain" description="TF-B3" evidence="7">
    <location>
        <begin position="470"/>
        <end position="567"/>
    </location>
</feature>
<protein>
    <recommendedName>
        <fullName evidence="7">TF-B3 domain-containing protein</fullName>
    </recommendedName>
</protein>
<evidence type="ECO:0000256" key="5">
    <source>
        <dbReference type="ARBA" id="ARBA00023242"/>
    </source>
</evidence>
<evidence type="ECO:0000256" key="2">
    <source>
        <dbReference type="ARBA" id="ARBA00023015"/>
    </source>
</evidence>
<dbReference type="GO" id="GO:0003677">
    <property type="term" value="F:DNA binding"/>
    <property type="evidence" value="ECO:0007669"/>
    <property type="project" value="UniProtKB-KW"/>
</dbReference>
<evidence type="ECO:0000256" key="1">
    <source>
        <dbReference type="ARBA" id="ARBA00004123"/>
    </source>
</evidence>
<dbReference type="PANTHER" id="PTHR31674">
    <property type="entry name" value="B3 DOMAIN-CONTAINING PROTEIN REM-LIKE 3-RELATED"/>
    <property type="match status" value="1"/>
</dbReference>
<dbReference type="Pfam" id="PF02362">
    <property type="entry name" value="B3"/>
    <property type="match status" value="5"/>
</dbReference>
<evidence type="ECO:0000313" key="9">
    <source>
        <dbReference type="Proteomes" id="UP001642260"/>
    </source>
</evidence>
<dbReference type="InterPro" id="IPR039218">
    <property type="entry name" value="REM_fam"/>
</dbReference>
<comment type="caution">
    <text evidence="8">The sequence shown here is derived from an EMBL/GenBank/DDBJ whole genome shotgun (WGS) entry which is preliminary data.</text>
</comment>
<dbReference type="Gene3D" id="2.40.330.10">
    <property type="entry name" value="DNA-binding pseudobarrel domain"/>
    <property type="match status" value="6"/>
</dbReference>
<keyword evidence="3" id="KW-0238">DNA-binding</keyword>
<reference evidence="8 9" key="1">
    <citation type="submission" date="2022-03" db="EMBL/GenBank/DDBJ databases">
        <authorList>
            <person name="Macdonald S."/>
            <person name="Ahmed S."/>
            <person name="Newling K."/>
        </authorList>
    </citation>
    <scope>NUCLEOTIDE SEQUENCE [LARGE SCALE GENOMIC DNA]</scope>
</reference>
<gene>
    <name evidence="8" type="ORF">ERUC_LOCUS29491</name>
</gene>
<accession>A0ABC8L4R3</accession>
<dbReference type="GO" id="GO:0005634">
    <property type="term" value="C:nucleus"/>
    <property type="evidence" value="ECO:0007669"/>
    <property type="project" value="UniProtKB-SubCell"/>
</dbReference>
<feature type="compositionally biased region" description="Basic and acidic residues" evidence="6">
    <location>
        <begin position="260"/>
        <end position="279"/>
    </location>
</feature>
<feature type="domain" description="TF-B3" evidence="7">
    <location>
        <begin position="753"/>
        <end position="847"/>
    </location>
</feature>
<evidence type="ECO:0000256" key="6">
    <source>
        <dbReference type="SAM" id="MobiDB-lite"/>
    </source>
</evidence>
<name>A0ABC8L4R3_ERUVS</name>
<organism evidence="8 9">
    <name type="scientific">Eruca vesicaria subsp. sativa</name>
    <name type="common">Garden rocket</name>
    <name type="synonym">Eruca sativa</name>
    <dbReference type="NCBI Taxonomy" id="29727"/>
    <lineage>
        <taxon>Eukaryota</taxon>
        <taxon>Viridiplantae</taxon>
        <taxon>Streptophyta</taxon>
        <taxon>Embryophyta</taxon>
        <taxon>Tracheophyta</taxon>
        <taxon>Spermatophyta</taxon>
        <taxon>Magnoliopsida</taxon>
        <taxon>eudicotyledons</taxon>
        <taxon>Gunneridae</taxon>
        <taxon>Pentapetalae</taxon>
        <taxon>rosids</taxon>
        <taxon>malvids</taxon>
        <taxon>Brassicales</taxon>
        <taxon>Brassicaceae</taxon>
        <taxon>Brassiceae</taxon>
        <taxon>Eruca</taxon>
    </lineage>
</organism>
<keyword evidence="9" id="KW-1185">Reference proteome</keyword>
<evidence type="ECO:0000259" key="7">
    <source>
        <dbReference type="PROSITE" id="PS50863"/>
    </source>
</evidence>
<evidence type="ECO:0000313" key="8">
    <source>
        <dbReference type="EMBL" id="CAH8363735.1"/>
    </source>
</evidence>
<feature type="region of interest" description="Disordered" evidence="6">
    <location>
        <begin position="245"/>
        <end position="288"/>
    </location>
</feature>
<dbReference type="PROSITE" id="PS50863">
    <property type="entry name" value="B3"/>
    <property type="match status" value="6"/>
</dbReference>
<dbReference type="Proteomes" id="UP001642260">
    <property type="component" value="Unassembled WGS sequence"/>
</dbReference>
<comment type="subcellular location">
    <subcellularLocation>
        <location evidence="1">Nucleus</location>
    </subcellularLocation>
</comment>
<sequence>MATPTLLRPQFFHTLLPDFHTHLMIPQDFFSKYIEVGASATAELKSDASDMTWRVEITGRRLGDGWREFADANNLRFGCVVLVRYEGDMVFHVSNLGQNFCEIQDIPPPCKNNIGDLKMWADTEIPRNKKTKMRSSEAEAVSSSSENSCFVALVTASSLRTDKLYLPQHVTSSNGLTRKCRKIVLIGGCTASYVSTLDLSFNNSTDTFYMNRGWRSFCDENGQEAGGFFMFKLVRNGETPMLSFCPTESNNDTQDSSQASERESLSTELSSKDEYRQGESSEEDCSSMESLMETGKKKCSPKRRVSSYSSYLPHYKQYVTFTLPPGDVTYPSLSLPALFVRENGINKPGEVYLLGKDGTKWPTSLLQKNRGCMSLGKGWKEFVKANGVESGFTLKLMWEDATPVFSLCCADSTTDREQEEYFKAIKKQTLFIDPINRNNGSKDENNKEDNVSWGRKKRGRDSTPSSLKQFVTLTITPSSVSKYRLHLPKSFTRENDINKPGMITLLGRDGIKHQTSLLLNNKVERIMALGGGWKEFAEANGLKTGDSFTLKLIWEDTDPVLSLCPAEYSIDRGGGYLETNQKKSPPIERNSSEKIIKEKSKRGDDSQAETRSMEREKNHERGRDSTSSSQKQFVTLKITPSCFITCRLVVPSQFARENSLNKLRMIYLLGRDGKKWLTTIQQAKQGTVCLGKAWKDFAEANNFKSGDSFTMELIWEDGTRMLRLLGTESSNFKAYVSTEPGSSGSSSAIQKRSVILTLTPEDVRACKLHLPSEFTKANGINKLGKITILGKNRMEWPAYLLTRDGTVALGNGWDEFCEASGVNLGESFTLEFSSEHNTTHVLKFCPLETNKKVGNVN</sequence>
<keyword evidence="4" id="KW-0804">Transcription</keyword>
<feature type="compositionally biased region" description="Basic and acidic residues" evidence="6">
    <location>
        <begin position="590"/>
        <end position="605"/>
    </location>
</feature>
<dbReference type="EMBL" id="CAKOAT010370709">
    <property type="protein sequence ID" value="CAH8363735.1"/>
    <property type="molecule type" value="Genomic_DNA"/>
</dbReference>
<proteinExistence type="predicted"/>
<dbReference type="SMART" id="SM01019">
    <property type="entry name" value="B3"/>
    <property type="match status" value="6"/>
</dbReference>
<feature type="region of interest" description="Disordered" evidence="6">
    <location>
        <begin position="574"/>
        <end position="631"/>
    </location>
</feature>
<feature type="region of interest" description="Disordered" evidence="6">
    <location>
        <begin position="436"/>
        <end position="465"/>
    </location>
</feature>
<feature type="compositionally biased region" description="Polar residues" evidence="6">
    <location>
        <begin position="246"/>
        <end position="259"/>
    </location>
</feature>
<feature type="domain" description="TF-B3" evidence="7">
    <location>
        <begin position="318"/>
        <end position="411"/>
    </location>
</feature>
<feature type="domain" description="TF-B3" evidence="7">
    <location>
        <begin position="149"/>
        <end position="247"/>
    </location>
</feature>
<evidence type="ECO:0000256" key="3">
    <source>
        <dbReference type="ARBA" id="ARBA00023125"/>
    </source>
</evidence>
<evidence type="ECO:0000256" key="4">
    <source>
        <dbReference type="ARBA" id="ARBA00023163"/>
    </source>
</evidence>
<dbReference type="InterPro" id="IPR015300">
    <property type="entry name" value="DNA-bd_pseudobarrel_sf"/>
</dbReference>
<dbReference type="AlphaFoldDB" id="A0ABC8L4R3"/>
<dbReference type="SUPFAM" id="SSF101936">
    <property type="entry name" value="DNA-binding pseudobarrel domain"/>
    <property type="match status" value="6"/>
</dbReference>
<dbReference type="InterPro" id="IPR003340">
    <property type="entry name" value="B3_DNA-bd"/>
</dbReference>
<feature type="compositionally biased region" description="Basic and acidic residues" evidence="6">
    <location>
        <begin position="611"/>
        <end position="624"/>
    </location>
</feature>
<keyword evidence="2" id="KW-0805">Transcription regulation</keyword>